<feature type="domain" description="Cation-transporting P-type ATPase N-terminal" evidence="5">
    <location>
        <begin position="165"/>
        <end position="238"/>
    </location>
</feature>
<dbReference type="SMART" id="SM00831">
    <property type="entry name" value="Cation_ATPase_N"/>
    <property type="match status" value="1"/>
</dbReference>
<dbReference type="SUPFAM" id="SSF81665">
    <property type="entry name" value="Calcium ATPase, transmembrane domain M"/>
    <property type="match status" value="1"/>
</dbReference>
<gene>
    <name evidence="6" type="ORF">PSNMU_V1.4_AUG-EV-PASAV3_0060940</name>
</gene>
<dbReference type="Gene3D" id="2.70.150.10">
    <property type="entry name" value="Calcium-transporting ATPase, cytoplasmic transduction domain A"/>
    <property type="match status" value="1"/>
</dbReference>
<accession>A0A448ZB48</accession>
<dbReference type="GO" id="GO:0005388">
    <property type="term" value="F:P-type calcium transporter activity"/>
    <property type="evidence" value="ECO:0007669"/>
    <property type="project" value="TreeGrafter"/>
</dbReference>
<dbReference type="SUPFAM" id="SSF81653">
    <property type="entry name" value="Calcium ATPase, transduction domain A"/>
    <property type="match status" value="1"/>
</dbReference>
<sequence length="459" mass="49337">MTIEVQENLNGGGSGFRIVEEEGIEIGHVNDDVDETLASLNGTQNGTQNGTKNGTQNGSHKNHSEGNRNNNSGFLVKPDDLSRFAKDRNTDALIELLEKGIDGRAHILKNQNGKGNGGVGDIETPSVDYELLSKTIELIRELKKDQADGPYQKYSKDQYEMDVHVEQAVEMLTALVLRSSLEKGIDSSEAEYRRAVFGSNAIAEKPMESFLALCWEAVQDFVLIMLIVLGIIALAVEISDKGPCGSCWAEGTAILLTVLLVVLLTASIDYAKQFAFQRLARSLFESNTKQVIRNGKQMTVIDDDIVVGDILCVNSHALASVPADCVLIGPAADLKMDESTLTGESEPVSKKPGDVILSGTNAIQGSGRMVVIAVGINSVGGKIRAHVYESTDHDDELGDDGENSPLYTKLDKIAKQIGIAGIVAACFSFVVSCIIGLGVEKDPVRNLLDYLVTAITSII</sequence>
<dbReference type="InterPro" id="IPR004014">
    <property type="entry name" value="ATPase_P-typ_cation-transptr_N"/>
</dbReference>
<feature type="compositionally biased region" description="Polar residues" evidence="3">
    <location>
        <begin position="38"/>
        <end position="59"/>
    </location>
</feature>
<keyword evidence="2" id="KW-0460">Magnesium</keyword>
<feature type="transmembrane region" description="Helical" evidence="4">
    <location>
        <begin position="417"/>
        <end position="439"/>
    </location>
</feature>
<evidence type="ECO:0000313" key="6">
    <source>
        <dbReference type="EMBL" id="VEU39250.1"/>
    </source>
</evidence>
<evidence type="ECO:0000256" key="3">
    <source>
        <dbReference type="SAM" id="MobiDB-lite"/>
    </source>
</evidence>
<dbReference type="OrthoDB" id="116380at2759"/>
<dbReference type="PANTHER" id="PTHR24093">
    <property type="entry name" value="CATION TRANSPORTING ATPASE"/>
    <property type="match status" value="1"/>
</dbReference>
<evidence type="ECO:0000256" key="4">
    <source>
        <dbReference type="SAM" id="Phobius"/>
    </source>
</evidence>
<feature type="region of interest" description="Disordered" evidence="3">
    <location>
        <begin position="38"/>
        <end position="75"/>
    </location>
</feature>
<dbReference type="Pfam" id="PF00690">
    <property type="entry name" value="Cation_ATPase_N"/>
    <property type="match status" value="1"/>
</dbReference>
<proteinExistence type="predicted"/>
<keyword evidence="7" id="KW-1185">Reference proteome</keyword>
<dbReference type="InterPro" id="IPR059000">
    <property type="entry name" value="ATPase_P-type_domA"/>
</dbReference>
<keyword evidence="4" id="KW-1133">Transmembrane helix</keyword>
<dbReference type="Proteomes" id="UP000291116">
    <property type="component" value="Unassembled WGS sequence"/>
</dbReference>
<evidence type="ECO:0000256" key="1">
    <source>
        <dbReference type="ARBA" id="ARBA00004127"/>
    </source>
</evidence>
<evidence type="ECO:0000256" key="2">
    <source>
        <dbReference type="ARBA" id="ARBA00022842"/>
    </source>
</evidence>
<evidence type="ECO:0000259" key="5">
    <source>
        <dbReference type="SMART" id="SM00831"/>
    </source>
</evidence>
<name>A0A448ZB48_9STRA</name>
<organism evidence="6 7">
    <name type="scientific">Pseudo-nitzschia multistriata</name>
    <dbReference type="NCBI Taxonomy" id="183589"/>
    <lineage>
        <taxon>Eukaryota</taxon>
        <taxon>Sar</taxon>
        <taxon>Stramenopiles</taxon>
        <taxon>Ochrophyta</taxon>
        <taxon>Bacillariophyta</taxon>
        <taxon>Bacillariophyceae</taxon>
        <taxon>Bacillariophycidae</taxon>
        <taxon>Bacillariales</taxon>
        <taxon>Bacillariaceae</taxon>
        <taxon>Pseudo-nitzschia</taxon>
    </lineage>
</organism>
<dbReference type="InterPro" id="IPR023298">
    <property type="entry name" value="ATPase_P-typ_TM_dom_sf"/>
</dbReference>
<dbReference type="GO" id="GO:0012505">
    <property type="term" value="C:endomembrane system"/>
    <property type="evidence" value="ECO:0007669"/>
    <property type="project" value="UniProtKB-SubCell"/>
</dbReference>
<dbReference type="InterPro" id="IPR008250">
    <property type="entry name" value="ATPase_P-typ_transduc_dom_A_sf"/>
</dbReference>
<dbReference type="EMBL" id="CAACVS010000213">
    <property type="protein sequence ID" value="VEU39250.1"/>
    <property type="molecule type" value="Genomic_DNA"/>
</dbReference>
<feature type="transmembrane region" description="Helical" evidence="4">
    <location>
        <begin position="248"/>
        <end position="271"/>
    </location>
</feature>
<keyword evidence="4" id="KW-0812">Transmembrane</keyword>
<comment type="subcellular location">
    <subcellularLocation>
        <location evidence="1">Endomembrane system</location>
        <topology evidence="1">Multi-pass membrane protein</topology>
    </subcellularLocation>
</comment>
<dbReference type="GO" id="GO:0005886">
    <property type="term" value="C:plasma membrane"/>
    <property type="evidence" value="ECO:0007669"/>
    <property type="project" value="TreeGrafter"/>
</dbReference>
<dbReference type="Gene3D" id="1.20.1110.10">
    <property type="entry name" value="Calcium-transporting ATPase, transmembrane domain"/>
    <property type="match status" value="1"/>
</dbReference>
<dbReference type="PANTHER" id="PTHR24093:SF369">
    <property type="entry name" value="CALCIUM-TRANSPORTING ATPASE"/>
    <property type="match status" value="1"/>
</dbReference>
<reference evidence="6 7" key="1">
    <citation type="submission" date="2019-01" db="EMBL/GenBank/DDBJ databases">
        <authorList>
            <person name="Ferrante I. M."/>
        </authorList>
    </citation>
    <scope>NUCLEOTIDE SEQUENCE [LARGE SCALE GENOMIC DNA]</scope>
    <source>
        <strain evidence="6 7">B856</strain>
    </source>
</reference>
<protein>
    <recommendedName>
        <fullName evidence="5">Cation-transporting P-type ATPase N-terminal domain-containing protein</fullName>
    </recommendedName>
</protein>
<dbReference type="Pfam" id="PF00122">
    <property type="entry name" value="E1-E2_ATPase"/>
    <property type="match status" value="1"/>
</dbReference>
<feature type="transmembrane region" description="Helical" evidence="4">
    <location>
        <begin position="210"/>
        <end position="236"/>
    </location>
</feature>
<keyword evidence="4" id="KW-0472">Membrane</keyword>
<dbReference type="AlphaFoldDB" id="A0A448ZB48"/>
<evidence type="ECO:0000313" key="7">
    <source>
        <dbReference type="Proteomes" id="UP000291116"/>
    </source>
</evidence>